<keyword evidence="1" id="KW-0808">Transferase</keyword>
<dbReference type="Proteomes" id="UP000054223">
    <property type="component" value="Unassembled WGS sequence"/>
</dbReference>
<comment type="caution">
    <text evidence="2">The sequence shown here is derived from an EMBL/GenBank/DDBJ whole genome shotgun (WGS) entry which is preliminary data.</text>
</comment>
<dbReference type="InterPro" id="IPR029063">
    <property type="entry name" value="SAM-dependent_MTases_sf"/>
</dbReference>
<dbReference type="GO" id="GO:0008168">
    <property type="term" value="F:methyltransferase activity"/>
    <property type="evidence" value="ECO:0007669"/>
    <property type="project" value="UniProtKB-KW"/>
</dbReference>
<reference evidence="2 3" key="1">
    <citation type="submission" date="2015-11" db="EMBL/GenBank/DDBJ databases">
        <title>Solirubrum puertoriconensis gen. nov. an environmental bacteria isolated in Puerto Rico.</title>
        <authorList>
            <person name="Cuebas-Irizarry M.F."/>
            <person name="Montalvo-Rodriguez R."/>
        </authorList>
    </citation>
    <scope>NUCLEOTIDE SEQUENCE [LARGE SCALE GENOMIC DNA]</scope>
    <source>
        <strain evidence="2 3">MC1A</strain>
    </source>
</reference>
<evidence type="ECO:0000256" key="1">
    <source>
        <dbReference type="ARBA" id="ARBA00022679"/>
    </source>
</evidence>
<evidence type="ECO:0000313" key="3">
    <source>
        <dbReference type="Proteomes" id="UP000054223"/>
    </source>
</evidence>
<proteinExistence type="predicted"/>
<gene>
    <name evidence="2" type="ORF">ASU33_00900</name>
</gene>
<dbReference type="PANTHER" id="PTHR43861:SF3">
    <property type="entry name" value="PUTATIVE (AFU_ORTHOLOGUE AFUA_2G14390)-RELATED"/>
    <property type="match status" value="1"/>
</dbReference>
<protein>
    <submittedName>
        <fullName evidence="2">Methyltransferase</fullName>
    </submittedName>
</protein>
<dbReference type="EMBL" id="LNAL01000008">
    <property type="protein sequence ID" value="KUG05967.1"/>
    <property type="molecule type" value="Genomic_DNA"/>
</dbReference>
<dbReference type="Gene3D" id="3.40.50.150">
    <property type="entry name" value="Vaccinia Virus protein VP39"/>
    <property type="match status" value="1"/>
</dbReference>
<dbReference type="CDD" id="cd02440">
    <property type="entry name" value="AdoMet_MTases"/>
    <property type="match status" value="1"/>
</dbReference>
<sequence>MSLEHVEQCPVCGQRNFRPKMTVEDYSVSHEQFAIVQCTNCTLLLTNPRPDAASIGRYYESTAYVSHSDTRQGLINQLYRVARSFTLRRKVALINRFVPKPGRVLDYGCGTGYFLAACQKAGWQIAGVEPNATARQLAEQHTGQPISAGDLGQFESASFDVITLWHVLEHVHELNATLAELTRLLKPEGVLIVAVPNAASPDAQYYREQWAAYDVPRHLYHFTDKTIDLLFGKHQLQLRQTLPLPLDAYYVSMLSEKYRAERDGGLVAAVKSGYKSNTQAKQKGGQYSSLIFVAGKNT</sequence>
<keyword evidence="3" id="KW-1185">Reference proteome</keyword>
<dbReference type="Pfam" id="PF13489">
    <property type="entry name" value="Methyltransf_23"/>
    <property type="match status" value="1"/>
</dbReference>
<accession>A0A9X0HHI3</accession>
<dbReference type="AlphaFoldDB" id="A0A9X0HHI3"/>
<keyword evidence="2" id="KW-0489">Methyltransferase</keyword>
<evidence type="ECO:0000313" key="2">
    <source>
        <dbReference type="EMBL" id="KUG05967.1"/>
    </source>
</evidence>
<name>A0A9X0HHI3_SOLP1</name>
<dbReference type="SUPFAM" id="SSF53335">
    <property type="entry name" value="S-adenosyl-L-methionine-dependent methyltransferases"/>
    <property type="match status" value="1"/>
</dbReference>
<organism evidence="2 3">
    <name type="scientific">Solirubrum puertoriconensis</name>
    <dbReference type="NCBI Taxonomy" id="1751427"/>
    <lineage>
        <taxon>Bacteria</taxon>
        <taxon>Pseudomonadati</taxon>
        <taxon>Bacteroidota</taxon>
        <taxon>Cytophagia</taxon>
        <taxon>Cytophagales</taxon>
    </lineage>
</organism>
<dbReference type="GO" id="GO:0032259">
    <property type="term" value="P:methylation"/>
    <property type="evidence" value="ECO:0007669"/>
    <property type="project" value="UniProtKB-KW"/>
</dbReference>
<dbReference type="OrthoDB" id="2370471at2"/>
<dbReference type="PANTHER" id="PTHR43861">
    <property type="entry name" value="TRANS-ACONITATE 2-METHYLTRANSFERASE-RELATED"/>
    <property type="match status" value="1"/>
</dbReference>